<evidence type="ECO:0000313" key="7">
    <source>
        <dbReference type="Proteomes" id="UP000216345"/>
    </source>
</evidence>
<reference evidence="6 7" key="1">
    <citation type="submission" date="2017-07" db="EMBL/GenBank/DDBJ databases">
        <title>Phylogenetic study on the rhizospheric bacterium Ochrobactrum sp. A44.</title>
        <authorList>
            <person name="Krzyzanowska D.M."/>
            <person name="Ossowicki A."/>
            <person name="Rajewska M."/>
            <person name="Maciag T."/>
            <person name="Kaczynski Z."/>
            <person name="Czerwicka M."/>
            <person name="Jafra S."/>
        </authorList>
    </citation>
    <scope>NUCLEOTIDE SEQUENCE [LARGE SCALE GENOMIC DNA]</scope>
    <source>
        <strain evidence="6 7">PR17</strain>
    </source>
</reference>
<evidence type="ECO:0000313" key="6">
    <source>
        <dbReference type="EMBL" id="OYR17142.1"/>
    </source>
</evidence>
<dbReference type="InterPro" id="IPR007792">
    <property type="entry name" value="T4SS_VirB3/TrbD/AvhB"/>
</dbReference>
<keyword evidence="2 5" id="KW-0812">Transmembrane</keyword>
<keyword evidence="3 5" id="KW-1133">Transmembrane helix</keyword>
<dbReference type="Pfam" id="PF05101">
    <property type="entry name" value="VirB3"/>
    <property type="match status" value="1"/>
</dbReference>
<evidence type="ECO:0000256" key="4">
    <source>
        <dbReference type="ARBA" id="ARBA00023136"/>
    </source>
</evidence>
<name>A0A256FQK5_9HYPH</name>
<comment type="caution">
    <text evidence="6">The sequence shown here is derived from an EMBL/GenBank/DDBJ whole genome shotgun (WGS) entry which is preliminary data.</text>
</comment>
<evidence type="ECO:0000256" key="5">
    <source>
        <dbReference type="SAM" id="Phobius"/>
    </source>
</evidence>
<accession>A0A256FQK5</accession>
<keyword evidence="7" id="KW-1185">Reference proteome</keyword>
<dbReference type="EMBL" id="NNRK01000020">
    <property type="protein sequence ID" value="OYR17142.1"/>
    <property type="molecule type" value="Genomic_DNA"/>
</dbReference>
<feature type="transmembrane region" description="Helical" evidence="5">
    <location>
        <begin position="50"/>
        <end position="68"/>
    </location>
</feature>
<dbReference type="RefSeq" id="WP_011982849.1">
    <property type="nucleotide sequence ID" value="NZ_JBHEEL010000012.1"/>
</dbReference>
<organism evidence="6 7">
    <name type="scientific">Brucella rhizosphaerae</name>
    <dbReference type="NCBI Taxonomy" id="571254"/>
    <lineage>
        <taxon>Bacteria</taxon>
        <taxon>Pseudomonadati</taxon>
        <taxon>Pseudomonadota</taxon>
        <taxon>Alphaproteobacteria</taxon>
        <taxon>Hyphomicrobiales</taxon>
        <taxon>Brucellaceae</taxon>
        <taxon>Brucella/Ochrobactrum group</taxon>
        <taxon>Brucella</taxon>
    </lineage>
</organism>
<dbReference type="OrthoDB" id="7923381at2"/>
<gene>
    <name evidence="6" type="ORF">CEV32_3932</name>
</gene>
<comment type="subcellular location">
    <subcellularLocation>
        <location evidence="1">Membrane</location>
    </subcellularLocation>
</comment>
<dbReference type="AlphaFoldDB" id="A0A256FQK5"/>
<proteinExistence type="predicted"/>
<keyword evidence="4 5" id="KW-0472">Membrane</keyword>
<sequence>MAEYEDVKPQLTPLVIGLTRSPTMWGVPYMAVVVVIGITIIAWLVSKSFWTLLLAPISYVVLFSLCAWDNKILDVLEVTARKTPRTRNKSFWGTNSYGP</sequence>
<evidence type="ECO:0000256" key="1">
    <source>
        <dbReference type="ARBA" id="ARBA00004370"/>
    </source>
</evidence>
<feature type="transmembrane region" description="Helical" evidence="5">
    <location>
        <begin position="26"/>
        <end position="44"/>
    </location>
</feature>
<protein>
    <submittedName>
        <fullName evidence="6">Type IV secretory pathway, VirB3-like family protein</fullName>
    </submittedName>
</protein>
<evidence type="ECO:0000256" key="2">
    <source>
        <dbReference type="ARBA" id="ARBA00022692"/>
    </source>
</evidence>
<evidence type="ECO:0000256" key="3">
    <source>
        <dbReference type="ARBA" id="ARBA00022989"/>
    </source>
</evidence>
<dbReference type="Proteomes" id="UP000216345">
    <property type="component" value="Unassembled WGS sequence"/>
</dbReference>
<dbReference type="GO" id="GO:0016020">
    <property type="term" value="C:membrane"/>
    <property type="evidence" value="ECO:0007669"/>
    <property type="project" value="UniProtKB-SubCell"/>
</dbReference>